<evidence type="ECO:0000256" key="2">
    <source>
        <dbReference type="ARBA" id="ARBA00023242"/>
    </source>
</evidence>
<dbReference type="InterPro" id="IPR031760">
    <property type="entry name" value="Cep3_C"/>
</dbReference>
<feature type="non-terminal residue" evidence="5">
    <location>
        <position position="447"/>
    </location>
</feature>
<dbReference type="GO" id="GO:0005634">
    <property type="term" value="C:nucleus"/>
    <property type="evidence" value="ECO:0007669"/>
    <property type="project" value="UniProtKB-SubCell"/>
</dbReference>
<dbReference type="Proteomes" id="UP000311382">
    <property type="component" value="Unassembled WGS sequence"/>
</dbReference>
<accession>A0A5C5FUB1</accession>
<gene>
    <name evidence="5" type="ORF">DMC30DRAFT_352430</name>
</gene>
<dbReference type="PANTHER" id="PTHR31001:SF90">
    <property type="entry name" value="CENTROMERE DNA-BINDING PROTEIN COMPLEX CBF3 SUBUNIT B"/>
    <property type="match status" value="1"/>
</dbReference>
<dbReference type="Pfam" id="PF16846">
    <property type="entry name" value="Cep3"/>
    <property type="match status" value="1"/>
</dbReference>
<dbReference type="AlphaFoldDB" id="A0A5C5FUB1"/>
<comment type="subcellular location">
    <subcellularLocation>
        <location evidence="1">Nucleus</location>
    </subcellularLocation>
</comment>
<organism evidence="5 6">
    <name type="scientific">Rhodotorula diobovata</name>
    <dbReference type="NCBI Taxonomy" id="5288"/>
    <lineage>
        <taxon>Eukaryota</taxon>
        <taxon>Fungi</taxon>
        <taxon>Dikarya</taxon>
        <taxon>Basidiomycota</taxon>
        <taxon>Pucciniomycotina</taxon>
        <taxon>Microbotryomycetes</taxon>
        <taxon>Sporidiobolales</taxon>
        <taxon>Sporidiobolaceae</taxon>
        <taxon>Rhodotorula</taxon>
    </lineage>
</organism>
<protein>
    <recommendedName>
        <fullName evidence="4">Centromere DNA-binding protein complex CBF3 subunit B C-terminal domain-containing protein</fullName>
    </recommendedName>
</protein>
<proteinExistence type="predicted"/>
<evidence type="ECO:0000256" key="1">
    <source>
        <dbReference type="ARBA" id="ARBA00004123"/>
    </source>
</evidence>
<keyword evidence="6" id="KW-1185">Reference proteome</keyword>
<dbReference type="STRING" id="5288.A0A5C5FUB1"/>
<dbReference type="CDD" id="cd12148">
    <property type="entry name" value="fungal_TF_MHR"/>
    <property type="match status" value="1"/>
</dbReference>
<dbReference type="InterPro" id="IPR050613">
    <property type="entry name" value="Sec_Metabolite_Reg"/>
</dbReference>
<feature type="domain" description="Centromere DNA-binding protein complex CBF3 subunit B C-terminal" evidence="4">
    <location>
        <begin position="105"/>
        <end position="204"/>
    </location>
</feature>
<dbReference type="PANTHER" id="PTHR31001">
    <property type="entry name" value="UNCHARACTERIZED TRANSCRIPTIONAL REGULATORY PROTEIN"/>
    <property type="match status" value="1"/>
</dbReference>
<dbReference type="EMBL" id="SOZI01000069">
    <property type="protein sequence ID" value="TNY20350.1"/>
    <property type="molecule type" value="Genomic_DNA"/>
</dbReference>
<name>A0A5C5FUB1_9BASI</name>
<feature type="region of interest" description="Disordered" evidence="3">
    <location>
        <begin position="1"/>
        <end position="21"/>
    </location>
</feature>
<evidence type="ECO:0000259" key="4">
    <source>
        <dbReference type="Pfam" id="PF16846"/>
    </source>
</evidence>
<evidence type="ECO:0000256" key="3">
    <source>
        <dbReference type="SAM" id="MobiDB-lite"/>
    </source>
</evidence>
<keyword evidence="2" id="KW-0539">Nucleus</keyword>
<sequence length="447" mass="50018">MDDLERPPPPASAPAPPPSLADILPPQPTANAIIAYSLERVGWQHGAVHTGQFRAECAEFDSWGPARADKVNPHWLALYFAVLCVGARHMSADDARACGLTSEDQRVLPRLFFEASVEALHRGQFLAQHSIFAVQTIVILVISCQDVGGSDLIATLLACGIRIAQHLQISRFGSDEDEAGVKGLIQREVRKRLWYALATEDWLSVPFRRAYSIFPSHFTTPPPLNCHDEDLSAGVMLNRPQDEPTCVSKILVAHKVASCIRRFFEDVNSRPDRELSYDLLLDVDSEIRAIISEGPAFLRADECAIEQHPPWVRWMLHWWIMSVSHKLLVCHRVFLGRSFRDAKYAYSRKAAIEAARSIIQELVKGSRLGHQHLWTVPYHAVSAAVAVILDIFQSSSSDPDLVHKRREVQAALDELRLLSEEGNSQIAARGIQLLTTLLAEEARHRRP</sequence>
<evidence type="ECO:0000313" key="5">
    <source>
        <dbReference type="EMBL" id="TNY20350.1"/>
    </source>
</evidence>
<dbReference type="OrthoDB" id="3364175at2759"/>
<evidence type="ECO:0000313" key="6">
    <source>
        <dbReference type="Proteomes" id="UP000311382"/>
    </source>
</evidence>
<feature type="compositionally biased region" description="Pro residues" evidence="3">
    <location>
        <begin position="7"/>
        <end position="19"/>
    </location>
</feature>
<reference evidence="5 6" key="1">
    <citation type="submission" date="2019-03" db="EMBL/GenBank/DDBJ databases">
        <title>Rhodosporidium diobovatum UCD-FST 08-225 genome sequencing, assembly, and annotation.</title>
        <authorList>
            <person name="Fakankun I.U."/>
            <person name="Fristensky B."/>
            <person name="Levin D.B."/>
        </authorList>
    </citation>
    <scope>NUCLEOTIDE SEQUENCE [LARGE SCALE GENOMIC DNA]</scope>
    <source>
        <strain evidence="5 6">UCD-FST 08-225</strain>
    </source>
</reference>
<comment type="caution">
    <text evidence="5">The sequence shown here is derived from an EMBL/GenBank/DDBJ whole genome shotgun (WGS) entry which is preliminary data.</text>
</comment>